<organism evidence="1 2">
    <name type="scientific">Burkholderia multivorans</name>
    <dbReference type="NCBI Taxonomy" id="87883"/>
    <lineage>
        <taxon>Bacteria</taxon>
        <taxon>Pseudomonadati</taxon>
        <taxon>Pseudomonadota</taxon>
        <taxon>Betaproteobacteria</taxon>
        <taxon>Burkholderiales</taxon>
        <taxon>Burkholderiaceae</taxon>
        <taxon>Burkholderia</taxon>
        <taxon>Burkholderia cepacia complex</taxon>
    </lineage>
</organism>
<gene>
    <name evidence="1" type="ORF">C6Q15_28560</name>
</gene>
<name>A0A2S9MBN9_9BURK</name>
<dbReference type="EMBL" id="PVGH01000107">
    <property type="protein sequence ID" value="PRF54708.1"/>
    <property type="molecule type" value="Genomic_DNA"/>
</dbReference>
<reference evidence="1 2" key="1">
    <citation type="submission" date="2018-03" db="EMBL/GenBank/DDBJ databases">
        <authorList>
            <person name="Keele B.F."/>
        </authorList>
    </citation>
    <scope>NUCLEOTIDE SEQUENCE [LARGE SCALE GENOMIC DNA]</scope>
    <source>
        <strain evidence="1 2">AU19729</strain>
    </source>
</reference>
<evidence type="ECO:0000313" key="1">
    <source>
        <dbReference type="EMBL" id="PRF54708.1"/>
    </source>
</evidence>
<proteinExistence type="predicted"/>
<protein>
    <submittedName>
        <fullName evidence="1">Uncharacterized protein</fullName>
    </submittedName>
</protein>
<evidence type="ECO:0000313" key="2">
    <source>
        <dbReference type="Proteomes" id="UP000238982"/>
    </source>
</evidence>
<dbReference type="AlphaFoldDB" id="A0A2S9MBN9"/>
<sequence>MRWQCLPASCRMRVTVLVASVAHAWRRSAIHGARVEAPNRRLDTFRVPFEPFVVPSHLEICPCQRIPLETPAA</sequence>
<accession>A0A2S9MBN9</accession>
<dbReference type="Proteomes" id="UP000238982">
    <property type="component" value="Unassembled WGS sequence"/>
</dbReference>
<dbReference type="KEGG" id="bmk:DM80_399"/>
<comment type="caution">
    <text evidence="1">The sequence shown here is derived from an EMBL/GenBank/DDBJ whole genome shotgun (WGS) entry which is preliminary data.</text>
</comment>